<dbReference type="InterPro" id="IPR033653">
    <property type="entry name" value="NTP-PPase_DR2231-like"/>
</dbReference>
<sequence>MSYLIFKDQKSFMGMFGQRPSPETAALYFKLCVEEFRELAVAWDAHQHDPSATSVRDVAGEAIDLIYVASGLMHALGLDPQPLWDEVQRANVDKIKHPCNDCHGTGIRMVDVMESEKPSETPCLACKGQGHKYEVRRRDDGKVLKPANWSPPALLPLVQTMLAVGEG</sequence>
<dbReference type="GO" id="GO:0016787">
    <property type="term" value="F:hydrolase activity"/>
    <property type="evidence" value="ECO:0007669"/>
    <property type="project" value="UniProtKB-KW"/>
</dbReference>
<accession>A0A6J5L7I7</accession>
<organism evidence="1">
    <name type="scientific">uncultured Caudovirales phage</name>
    <dbReference type="NCBI Taxonomy" id="2100421"/>
    <lineage>
        <taxon>Viruses</taxon>
        <taxon>Duplodnaviria</taxon>
        <taxon>Heunggongvirae</taxon>
        <taxon>Uroviricota</taxon>
        <taxon>Caudoviricetes</taxon>
        <taxon>Peduoviridae</taxon>
        <taxon>Maltschvirus</taxon>
        <taxon>Maltschvirus maltsch</taxon>
    </lineage>
</organism>
<dbReference type="Pfam" id="PF01503">
    <property type="entry name" value="PRA-PH"/>
    <property type="match status" value="1"/>
</dbReference>
<evidence type="ECO:0000313" key="1">
    <source>
        <dbReference type="EMBL" id="CAB4130391.1"/>
    </source>
</evidence>
<dbReference type="EMBL" id="LR796238">
    <property type="protein sequence ID" value="CAB4130391.1"/>
    <property type="molecule type" value="Genomic_DNA"/>
</dbReference>
<reference evidence="1" key="1">
    <citation type="submission" date="2020-04" db="EMBL/GenBank/DDBJ databases">
        <authorList>
            <person name="Chiriac C."/>
            <person name="Salcher M."/>
            <person name="Ghai R."/>
            <person name="Kavagutti S V."/>
        </authorList>
    </citation>
    <scope>NUCLEOTIDE SEQUENCE</scope>
</reference>
<gene>
    <name evidence="1" type="ORF">UFOVP119_15</name>
</gene>
<protein>
    <submittedName>
        <fullName evidence="1">NTP pyrophosphohydrolase, DR2231-like</fullName>
    </submittedName>
</protein>
<proteinExistence type="predicted"/>
<dbReference type="CDD" id="cd11530">
    <property type="entry name" value="NTP-PPase_DR2231_like"/>
    <property type="match status" value="1"/>
</dbReference>
<dbReference type="Gene3D" id="1.10.3420.10">
    <property type="entry name" value="putative ntp pyrophosphohydrolase like domain"/>
    <property type="match status" value="1"/>
</dbReference>
<dbReference type="InterPro" id="IPR023292">
    <property type="entry name" value="NTP_PyroPHydrolase-like_dom_sf"/>
</dbReference>
<keyword evidence="1" id="KW-0378">Hydrolase</keyword>
<name>A0A6J5L7I7_9CAUD</name>
<dbReference type="InterPro" id="IPR021130">
    <property type="entry name" value="PRib-ATP_PPHydrolase-like"/>
</dbReference>